<comment type="caution">
    <text evidence="7">The sequence shown here is derived from an EMBL/GenBank/DDBJ whole genome shotgun (WGS) entry which is preliminary data.</text>
</comment>
<comment type="similarity">
    <text evidence="2">Belongs to the NGG1 family.</text>
</comment>
<name>A0ABR2WXS1_9FUNG</name>
<evidence type="ECO:0000256" key="3">
    <source>
        <dbReference type="ARBA" id="ARBA00023015"/>
    </source>
</evidence>
<gene>
    <name evidence="7" type="primary">NGG1_1</name>
    <name evidence="7" type="ORF">K7432_004686</name>
</gene>
<feature type="compositionally biased region" description="Polar residues" evidence="6">
    <location>
        <begin position="55"/>
        <end position="69"/>
    </location>
</feature>
<sequence length="391" mass="45474">MEEILFPDSDSKLTSVSSSVNHITPQKTSRKRKAAEPENPSNHLLKAAQKLPEVQSPTVSLKSLPNTSAIEKYDDSTNKNRDHNANEKKSETLNQPKKIEESTLQSIKVPNQVPIQTYWNYVEEYFREFTENDIQFLETKSERSEPFIIPPLGKHYLEKWKDEDQSLSHKIEMSTLLETKNFDTFHVANVDLKNWNEIQCPALTDRILTSLLNEKLVDLSDSDSEESRFDSPVGSPERHHELVDMDERLRRDFRYLGILNDEDIDSNAHEDNEICTTLRSLQSHLREQIEVNDFRKEQVIQLVHEYTAYQEYLQILNELDKQIEQAYIKRAKSLKSKKRKISSKGLSENLLALMERRKQYVDGIGSVFPKEMFSTPTESIYCVSNDSHFFS</sequence>
<dbReference type="PANTHER" id="PTHR13556">
    <property type="entry name" value="TRANSCRIPTIONAL ADAPTER 3-RELATED"/>
    <property type="match status" value="1"/>
</dbReference>
<dbReference type="EMBL" id="JASJQH010000167">
    <property type="protein sequence ID" value="KAK9766309.1"/>
    <property type="molecule type" value="Genomic_DNA"/>
</dbReference>
<evidence type="ECO:0000313" key="8">
    <source>
        <dbReference type="Proteomes" id="UP001479436"/>
    </source>
</evidence>
<keyword evidence="3" id="KW-0805">Transcription regulation</keyword>
<evidence type="ECO:0000256" key="4">
    <source>
        <dbReference type="ARBA" id="ARBA00023163"/>
    </source>
</evidence>
<evidence type="ECO:0000256" key="6">
    <source>
        <dbReference type="SAM" id="MobiDB-lite"/>
    </source>
</evidence>
<dbReference type="Proteomes" id="UP001479436">
    <property type="component" value="Unassembled WGS sequence"/>
</dbReference>
<keyword evidence="8" id="KW-1185">Reference proteome</keyword>
<evidence type="ECO:0000256" key="5">
    <source>
        <dbReference type="ARBA" id="ARBA00023242"/>
    </source>
</evidence>
<keyword evidence="5" id="KW-0539">Nucleus</keyword>
<keyword evidence="4" id="KW-0804">Transcription</keyword>
<evidence type="ECO:0000256" key="1">
    <source>
        <dbReference type="ARBA" id="ARBA00004123"/>
    </source>
</evidence>
<dbReference type="Pfam" id="PF10198">
    <property type="entry name" value="Ada3"/>
    <property type="match status" value="1"/>
</dbReference>
<dbReference type="InterPro" id="IPR019340">
    <property type="entry name" value="Histone_AcTrfase_su3"/>
</dbReference>
<reference evidence="7 8" key="1">
    <citation type="submission" date="2023-04" db="EMBL/GenBank/DDBJ databases">
        <title>Genome of Basidiobolus ranarum AG-B5.</title>
        <authorList>
            <person name="Stajich J.E."/>
            <person name="Carter-House D."/>
            <person name="Gryganskyi A."/>
        </authorList>
    </citation>
    <scope>NUCLEOTIDE SEQUENCE [LARGE SCALE GENOMIC DNA]</scope>
    <source>
        <strain evidence="7 8">AG-B5</strain>
    </source>
</reference>
<accession>A0ABR2WXS1</accession>
<feature type="compositionally biased region" description="Basic and acidic residues" evidence="6">
    <location>
        <begin position="71"/>
        <end position="97"/>
    </location>
</feature>
<feature type="region of interest" description="Disordered" evidence="6">
    <location>
        <begin position="1"/>
        <end position="97"/>
    </location>
</feature>
<evidence type="ECO:0000313" key="7">
    <source>
        <dbReference type="EMBL" id="KAK9766309.1"/>
    </source>
</evidence>
<dbReference type="PANTHER" id="PTHR13556:SF2">
    <property type="entry name" value="TRANSCRIPTIONAL ADAPTER 3"/>
    <property type="match status" value="1"/>
</dbReference>
<protein>
    <submittedName>
        <fullName evidence="7">Transcriptional regulator</fullName>
    </submittedName>
</protein>
<comment type="subcellular location">
    <subcellularLocation>
        <location evidence="1">Nucleus</location>
    </subcellularLocation>
</comment>
<proteinExistence type="inferred from homology"/>
<evidence type="ECO:0000256" key="2">
    <source>
        <dbReference type="ARBA" id="ARBA00005330"/>
    </source>
</evidence>
<organism evidence="7 8">
    <name type="scientific">Basidiobolus ranarum</name>
    <dbReference type="NCBI Taxonomy" id="34480"/>
    <lineage>
        <taxon>Eukaryota</taxon>
        <taxon>Fungi</taxon>
        <taxon>Fungi incertae sedis</taxon>
        <taxon>Zoopagomycota</taxon>
        <taxon>Entomophthoromycotina</taxon>
        <taxon>Basidiobolomycetes</taxon>
        <taxon>Basidiobolales</taxon>
        <taxon>Basidiobolaceae</taxon>
        <taxon>Basidiobolus</taxon>
    </lineage>
</organism>